<evidence type="ECO:0000256" key="3">
    <source>
        <dbReference type="ARBA" id="ARBA00013247"/>
    </source>
</evidence>
<dbReference type="EMBL" id="DS480394">
    <property type="protein sequence ID" value="EDO18058.1"/>
    <property type="molecule type" value="Genomic_DNA"/>
</dbReference>
<evidence type="ECO:0000313" key="14">
    <source>
        <dbReference type="EMBL" id="EDO18058.1"/>
    </source>
</evidence>
<gene>
    <name evidence="14" type="ORF">Kpol_1045p45</name>
</gene>
<dbReference type="GO" id="GO:0000287">
    <property type="term" value="F:magnesium ion binding"/>
    <property type="evidence" value="ECO:0007669"/>
    <property type="project" value="InterPro"/>
</dbReference>
<dbReference type="eggNOG" id="KOG1448">
    <property type="taxonomic scope" value="Eukaryota"/>
</dbReference>
<sequence length="467" mass="51073">MSDDIVIFGGNSHPELVKLICDNLGVHPSDVTLGKFSNGETNIHVGESVREKDVYVIQSGCGHVNDIFMELLILISACKMASASRVTAVMPYFCYSRQPDIPYTSKGAPIISKPKEVYTFESHPGTPVASSLLTRKPGSDSGINLDKNGKGLPETNHLEHPQPVRVPQSELTKTPSSSRIPMISGKKNQEIAPEAGELFNAQNSGYKLWVAQSGTLIANLLTRAGADHVITMDLHDPQFPGFFSIPVDNLYCRPLVQNYIQHHIPDYKEAVIVSPDAGGAKRATAIADALELSFALIHKERRSQLLKGPPGATLTSGGTLPLSSKPLIRQLETPLKTPEMRKSSSSSKIIQTTMLVGDVRNKVCIIVDDLVDTSYTITRASKLLKDQGATKVYVLITHGIFSGDALNRIRQSSIDKLIISNTVPQDRTIEFLGKDFVDIIDVSRVFGEAIRRIHNGESISMLFEHGW</sequence>
<evidence type="ECO:0000256" key="12">
    <source>
        <dbReference type="SAM" id="MobiDB-lite"/>
    </source>
</evidence>
<dbReference type="GO" id="GO:0016301">
    <property type="term" value="F:kinase activity"/>
    <property type="evidence" value="ECO:0007669"/>
    <property type="project" value="UniProtKB-KW"/>
</dbReference>
<dbReference type="OMA" id="MMLVGDI"/>
<comment type="function">
    <text evidence="1">5-phosphoribose 1-diphosphate synthase involved in nucleotide, histidine, and tryptophan biosynthesis. Active in heteromultimeric complexes with other 5-phosphoribose 1-diphosphate synthases (PRS2, PRS3, PRS4 and PRS5).</text>
</comment>
<keyword evidence="4" id="KW-0808">Transferase</keyword>
<dbReference type="OrthoDB" id="413572at2759"/>
<dbReference type="RefSeq" id="XP_001645916.1">
    <property type="nucleotide sequence ID" value="XM_001645866.1"/>
</dbReference>
<dbReference type="FunCoup" id="A7TI51">
    <property type="interactions" value="240"/>
</dbReference>
<dbReference type="STRING" id="436907.A7TI51"/>
<dbReference type="PROSITE" id="PS00114">
    <property type="entry name" value="PRPP_SYNTHASE"/>
    <property type="match status" value="1"/>
</dbReference>
<evidence type="ECO:0000256" key="1">
    <source>
        <dbReference type="ARBA" id="ARBA00002196"/>
    </source>
</evidence>
<evidence type="ECO:0000256" key="8">
    <source>
        <dbReference type="ARBA" id="ARBA00022777"/>
    </source>
</evidence>
<dbReference type="GO" id="GO:0097268">
    <property type="term" value="C:cytoophidium"/>
    <property type="evidence" value="ECO:0007669"/>
    <property type="project" value="EnsemblFungi"/>
</dbReference>
<evidence type="ECO:0000256" key="7">
    <source>
        <dbReference type="ARBA" id="ARBA00022741"/>
    </source>
</evidence>
<dbReference type="SUPFAM" id="SSF53271">
    <property type="entry name" value="PRTase-like"/>
    <property type="match status" value="2"/>
</dbReference>
<comment type="similarity">
    <text evidence="2">Belongs to the ribose-phosphate pyrophosphokinase family.</text>
</comment>
<dbReference type="PANTHER" id="PTHR10210">
    <property type="entry name" value="RIBOSE-PHOSPHATE DIPHOSPHOKINASE FAMILY MEMBER"/>
    <property type="match status" value="1"/>
</dbReference>
<keyword evidence="8" id="KW-0418">Kinase</keyword>
<dbReference type="GO" id="GO:0006164">
    <property type="term" value="P:purine nucleotide biosynthetic process"/>
    <property type="evidence" value="ECO:0007669"/>
    <property type="project" value="TreeGrafter"/>
</dbReference>
<dbReference type="FunFam" id="3.40.50.2020:FF:000063">
    <property type="entry name" value="Phosphoribosylpyrophosphate synthetase"/>
    <property type="match status" value="1"/>
</dbReference>
<dbReference type="GO" id="GO:0009156">
    <property type="term" value="P:ribonucleoside monophosphate biosynthetic process"/>
    <property type="evidence" value="ECO:0007669"/>
    <property type="project" value="InterPro"/>
</dbReference>
<dbReference type="GO" id="GO:0005524">
    <property type="term" value="F:ATP binding"/>
    <property type="evidence" value="ECO:0007669"/>
    <property type="project" value="UniProtKB-KW"/>
</dbReference>
<dbReference type="GeneID" id="5546328"/>
<feature type="domain" description="Ribose-phosphate pyrophosphokinase N-terminal" evidence="13">
    <location>
        <begin position="5"/>
        <end position="99"/>
    </location>
</feature>
<feature type="compositionally biased region" description="Polar residues" evidence="12">
    <location>
        <begin position="169"/>
        <end position="179"/>
    </location>
</feature>
<dbReference type="InterPro" id="IPR000842">
    <property type="entry name" value="PRib_PP_synth_CS"/>
</dbReference>
<dbReference type="GO" id="GO:0002189">
    <property type="term" value="C:ribose phosphate diphosphokinase complex"/>
    <property type="evidence" value="ECO:0007669"/>
    <property type="project" value="EnsemblFungi"/>
</dbReference>
<dbReference type="FunFam" id="3.40.50.2020:FF:000076">
    <property type="entry name" value="Phosphoribosylpyrophosphate synthetase"/>
    <property type="match status" value="1"/>
</dbReference>
<protein>
    <recommendedName>
        <fullName evidence="3">ribose-phosphate diphosphokinase</fullName>
        <ecNumber evidence="3">2.7.6.1</ecNumber>
    </recommendedName>
</protein>
<feature type="region of interest" description="Disordered" evidence="12">
    <location>
        <begin position="123"/>
        <end position="182"/>
    </location>
</feature>
<proteinExistence type="inferred from homology"/>
<evidence type="ECO:0000259" key="13">
    <source>
        <dbReference type="Pfam" id="PF13793"/>
    </source>
</evidence>
<dbReference type="GO" id="GO:0005737">
    <property type="term" value="C:cytoplasm"/>
    <property type="evidence" value="ECO:0007669"/>
    <property type="project" value="TreeGrafter"/>
</dbReference>
<dbReference type="EC" id="2.7.6.1" evidence="3"/>
<keyword evidence="9" id="KW-0067">ATP-binding</keyword>
<dbReference type="KEGG" id="vpo:Kpol_1045p45"/>
<dbReference type="NCBIfam" id="TIGR01251">
    <property type="entry name" value="ribP_PPkin"/>
    <property type="match status" value="1"/>
</dbReference>
<name>A7TI51_VANPO</name>
<dbReference type="GO" id="GO:0006015">
    <property type="term" value="P:5-phosphoribose 1-diphosphate biosynthetic process"/>
    <property type="evidence" value="ECO:0007669"/>
    <property type="project" value="UniProtKB-UniPathway"/>
</dbReference>
<keyword evidence="7" id="KW-0547">Nucleotide-binding</keyword>
<evidence type="ECO:0000313" key="15">
    <source>
        <dbReference type="Proteomes" id="UP000000267"/>
    </source>
</evidence>
<evidence type="ECO:0000256" key="2">
    <source>
        <dbReference type="ARBA" id="ARBA00006478"/>
    </source>
</evidence>
<dbReference type="PANTHER" id="PTHR10210:SF36">
    <property type="entry name" value="RIBOSE-PHOSPHATE PYROPHOSPHOKINASE 5"/>
    <property type="match status" value="1"/>
</dbReference>
<dbReference type="InterPro" id="IPR000836">
    <property type="entry name" value="PRTase_dom"/>
</dbReference>
<dbReference type="PhylomeDB" id="A7TI51"/>
<dbReference type="InterPro" id="IPR029099">
    <property type="entry name" value="Pribosyltran_N"/>
</dbReference>
<dbReference type="Pfam" id="PF13793">
    <property type="entry name" value="Pribosyltran_N"/>
    <property type="match status" value="1"/>
</dbReference>
<evidence type="ECO:0000256" key="5">
    <source>
        <dbReference type="ARBA" id="ARBA00022723"/>
    </source>
</evidence>
<evidence type="ECO:0000256" key="6">
    <source>
        <dbReference type="ARBA" id="ARBA00022727"/>
    </source>
</evidence>
<dbReference type="InterPro" id="IPR029057">
    <property type="entry name" value="PRTase-like"/>
</dbReference>
<dbReference type="Gene3D" id="3.40.50.2020">
    <property type="match status" value="3"/>
</dbReference>
<reference evidence="14 15" key="1">
    <citation type="journal article" date="2007" name="Proc. Natl. Acad. Sci. U.S.A.">
        <title>Independent sorting-out of thousands of duplicated gene pairs in two yeast species descended from a whole-genome duplication.</title>
        <authorList>
            <person name="Scannell D.R."/>
            <person name="Frank A.C."/>
            <person name="Conant G.C."/>
            <person name="Byrne K.P."/>
            <person name="Woolfit M."/>
            <person name="Wolfe K.H."/>
        </authorList>
    </citation>
    <scope>NUCLEOTIDE SEQUENCE [LARGE SCALE GENOMIC DNA]</scope>
    <source>
        <strain evidence="15">ATCC 22028 / DSM 70294 / BCRC 21397 / CBS 2163 / NBRC 10782 / NRRL Y-8283 / UCD 57-17</strain>
    </source>
</reference>
<dbReference type="Pfam" id="PF14572">
    <property type="entry name" value="Pribosyl_synth"/>
    <property type="match status" value="1"/>
</dbReference>
<dbReference type="SMART" id="SM01400">
    <property type="entry name" value="Pribosyltran_N"/>
    <property type="match status" value="1"/>
</dbReference>
<dbReference type="CDD" id="cd06223">
    <property type="entry name" value="PRTases_typeI"/>
    <property type="match status" value="1"/>
</dbReference>
<keyword evidence="10" id="KW-0460">Magnesium</keyword>
<dbReference type="GO" id="GO:0004749">
    <property type="term" value="F:ribose phosphate diphosphokinase activity"/>
    <property type="evidence" value="ECO:0007669"/>
    <property type="project" value="UniProtKB-EC"/>
</dbReference>
<dbReference type="AlphaFoldDB" id="A7TI51"/>
<dbReference type="InterPro" id="IPR005946">
    <property type="entry name" value="Rib-P_diPkinase"/>
</dbReference>
<keyword evidence="6" id="KW-0545">Nucleotide biosynthesis</keyword>
<evidence type="ECO:0000256" key="4">
    <source>
        <dbReference type="ARBA" id="ARBA00022679"/>
    </source>
</evidence>
<dbReference type="UniPathway" id="UPA00087">
    <property type="reaction ID" value="UER00172"/>
</dbReference>
<evidence type="ECO:0000256" key="9">
    <source>
        <dbReference type="ARBA" id="ARBA00022840"/>
    </source>
</evidence>
<dbReference type="Proteomes" id="UP000000267">
    <property type="component" value="Unassembled WGS sequence"/>
</dbReference>
<keyword evidence="5" id="KW-0479">Metal-binding</keyword>
<evidence type="ECO:0000256" key="11">
    <source>
        <dbReference type="ARBA" id="ARBA00049535"/>
    </source>
</evidence>
<accession>A7TI51</accession>
<keyword evidence="15" id="KW-1185">Reference proteome</keyword>
<organism evidence="15">
    <name type="scientific">Vanderwaltozyma polyspora (strain ATCC 22028 / DSM 70294 / BCRC 21397 / CBS 2163 / NBRC 10782 / NRRL Y-8283 / UCD 57-17)</name>
    <name type="common">Kluyveromyces polysporus</name>
    <dbReference type="NCBI Taxonomy" id="436907"/>
    <lineage>
        <taxon>Eukaryota</taxon>
        <taxon>Fungi</taxon>
        <taxon>Dikarya</taxon>
        <taxon>Ascomycota</taxon>
        <taxon>Saccharomycotina</taxon>
        <taxon>Saccharomycetes</taxon>
        <taxon>Saccharomycetales</taxon>
        <taxon>Saccharomycetaceae</taxon>
        <taxon>Vanderwaltozyma</taxon>
    </lineage>
</organism>
<dbReference type="InParanoid" id="A7TI51"/>
<evidence type="ECO:0000256" key="10">
    <source>
        <dbReference type="ARBA" id="ARBA00022842"/>
    </source>
</evidence>
<dbReference type="HOGENOM" id="CLU_033546_0_1_1"/>
<comment type="catalytic activity">
    <reaction evidence="11">
        <text>D-ribose 5-phosphate + ATP = 5-phospho-alpha-D-ribose 1-diphosphate + AMP + H(+)</text>
        <dbReference type="Rhea" id="RHEA:15609"/>
        <dbReference type="ChEBI" id="CHEBI:15378"/>
        <dbReference type="ChEBI" id="CHEBI:30616"/>
        <dbReference type="ChEBI" id="CHEBI:58017"/>
        <dbReference type="ChEBI" id="CHEBI:78346"/>
        <dbReference type="ChEBI" id="CHEBI:456215"/>
        <dbReference type="EC" id="2.7.6.1"/>
    </reaction>
</comment>